<evidence type="ECO:0000313" key="4">
    <source>
        <dbReference type="Proteomes" id="UP000475117"/>
    </source>
</evidence>
<keyword evidence="1" id="KW-0949">S-adenosyl-L-methionine</keyword>
<dbReference type="Gene3D" id="3.30.2310.10">
    <property type="entry name" value="YaeB-like"/>
    <property type="match status" value="1"/>
</dbReference>
<dbReference type="GO" id="GO:0032259">
    <property type="term" value="P:methylation"/>
    <property type="evidence" value="ECO:0007669"/>
    <property type="project" value="UniProtKB-KW"/>
</dbReference>
<protein>
    <submittedName>
        <fullName evidence="3">tRNA (N6-threonylcarbamoyladenosine(37)-N6)-methyltransferase TrmO</fullName>
    </submittedName>
</protein>
<dbReference type="PROSITE" id="PS01318">
    <property type="entry name" value="TSAA_1"/>
    <property type="match status" value="1"/>
</dbReference>
<dbReference type="Gene3D" id="2.40.30.70">
    <property type="entry name" value="YaeB-like"/>
    <property type="match status" value="1"/>
</dbReference>
<dbReference type="KEGG" id="soa:G3M56_014260"/>
<dbReference type="Proteomes" id="UP000475117">
    <property type="component" value="Chromosome"/>
</dbReference>
<evidence type="ECO:0000256" key="2">
    <source>
        <dbReference type="ARBA" id="ARBA00033753"/>
    </source>
</evidence>
<dbReference type="RefSeq" id="WP_164365371.1">
    <property type="nucleotide sequence ID" value="NZ_CP066776.1"/>
</dbReference>
<dbReference type="NCBIfam" id="TIGR00104">
    <property type="entry name" value="tRNA_TsaA"/>
    <property type="match status" value="1"/>
</dbReference>
<dbReference type="GO" id="GO:0008168">
    <property type="term" value="F:methyltransferase activity"/>
    <property type="evidence" value="ECO:0007669"/>
    <property type="project" value="UniProtKB-KW"/>
</dbReference>
<dbReference type="InterPro" id="IPR036414">
    <property type="entry name" value="YaeB_N_sf"/>
</dbReference>
<sequence>MLDPIAHIRSDYGEKFAVPRQSGLSDAAHATLVFTPTFRDPNALRGLEQCSHLWVIFHFNKNRPTASEDWSPTVRPPRLGGNQRLGVFATRSPFRPNPLGLSVGKIETIETDTPDGPVIHLSGLDLVDGTPVIDIKPYVPYCDSIPEASNPLFGSAPQRLAQPFIVAPKAQPILQSDARLTALVEQTLRLDPRPAYQDDPQREYGVSLGGYNIRFTITDAAITVTGASKA</sequence>
<evidence type="ECO:0000313" key="3">
    <source>
        <dbReference type="EMBL" id="QQL45005.1"/>
    </source>
</evidence>
<dbReference type="AlphaFoldDB" id="A0A6B3L6V5"/>
<gene>
    <name evidence="3" type="primary">tsaA</name>
    <name evidence="3" type="ORF">G3M56_014260</name>
</gene>
<keyword evidence="3" id="KW-0808">Transferase</keyword>
<dbReference type="InterPro" id="IPR023368">
    <property type="entry name" value="UPF0066_cons_site"/>
</dbReference>
<reference evidence="3 4" key="1">
    <citation type="submission" date="2020-12" db="EMBL/GenBank/DDBJ databases">
        <title>Sulforoseuscoccus oceanibium gen. nov., sp. nov., a representative of the phylum Verrucomicrobia with special cytoplasmic membrane, and proposal of Sulforoseuscoccusaceae fam. nov.</title>
        <authorList>
            <person name="Xi F."/>
        </authorList>
    </citation>
    <scope>NUCLEOTIDE SEQUENCE [LARGE SCALE GENOMIC DNA]</scope>
    <source>
        <strain evidence="3 4">T37</strain>
    </source>
</reference>
<dbReference type="InterPro" id="IPR041369">
    <property type="entry name" value="TrmO_C"/>
</dbReference>
<keyword evidence="4" id="KW-1185">Reference proteome</keyword>
<dbReference type="Pfam" id="PF01980">
    <property type="entry name" value="TrmO_N"/>
    <property type="match status" value="1"/>
</dbReference>
<dbReference type="Pfam" id="PF18389">
    <property type="entry name" value="TrmO_C"/>
    <property type="match status" value="1"/>
</dbReference>
<dbReference type="InterPro" id="IPR036413">
    <property type="entry name" value="YaeB-like_sf"/>
</dbReference>
<name>A0A6B3L6V5_9BACT</name>
<proteinExistence type="inferred from homology"/>
<dbReference type="InterPro" id="IPR023370">
    <property type="entry name" value="TrmO-like_N"/>
</dbReference>
<keyword evidence="3" id="KW-0489">Methyltransferase</keyword>
<organism evidence="3 4">
    <name type="scientific">Sulfuriroseicoccus oceanibius</name>
    <dbReference type="NCBI Taxonomy" id="2707525"/>
    <lineage>
        <taxon>Bacteria</taxon>
        <taxon>Pseudomonadati</taxon>
        <taxon>Verrucomicrobiota</taxon>
        <taxon>Verrucomicrobiia</taxon>
        <taxon>Verrucomicrobiales</taxon>
        <taxon>Verrucomicrobiaceae</taxon>
        <taxon>Sulfuriroseicoccus</taxon>
    </lineage>
</organism>
<evidence type="ECO:0000256" key="1">
    <source>
        <dbReference type="ARBA" id="ARBA00022691"/>
    </source>
</evidence>
<dbReference type="PROSITE" id="PS51668">
    <property type="entry name" value="TSAA_2"/>
    <property type="match status" value="1"/>
</dbReference>
<dbReference type="InterPro" id="IPR040372">
    <property type="entry name" value="YaeB-like"/>
</dbReference>
<dbReference type="CDD" id="cd09281">
    <property type="entry name" value="UPF0066"/>
    <property type="match status" value="1"/>
</dbReference>
<dbReference type="EMBL" id="CP066776">
    <property type="protein sequence ID" value="QQL45005.1"/>
    <property type="molecule type" value="Genomic_DNA"/>
</dbReference>
<accession>A0A6B3L6V5</accession>
<dbReference type="PANTHER" id="PTHR12818:SF0">
    <property type="entry name" value="TRNA (ADENINE(37)-N6)-METHYLTRANSFERASE"/>
    <property type="match status" value="1"/>
</dbReference>
<comment type="similarity">
    <text evidence="2">Belongs to the tRNA methyltransferase O family.</text>
</comment>
<dbReference type="SUPFAM" id="SSF118196">
    <property type="entry name" value="YaeB-like"/>
    <property type="match status" value="1"/>
</dbReference>
<dbReference type="PANTHER" id="PTHR12818">
    <property type="entry name" value="TRNA (ADENINE(37)-N6)-METHYLTRANSFERASE"/>
    <property type="match status" value="1"/>
</dbReference>